<evidence type="ECO:0000256" key="1">
    <source>
        <dbReference type="ARBA" id="ARBA00004370"/>
    </source>
</evidence>
<evidence type="ECO:0000313" key="12">
    <source>
        <dbReference type="Proteomes" id="UP000294853"/>
    </source>
</evidence>
<evidence type="ECO:0000256" key="2">
    <source>
        <dbReference type="ARBA" id="ARBA00022448"/>
    </source>
</evidence>
<organism evidence="11 12">
    <name type="scientific">Nocardioides seonyuensis</name>
    <dbReference type="NCBI Taxonomy" id="2518371"/>
    <lineage>
        <taxon>Bacteria</taxon>
        <taxon>Bacillati</taxon>
        <taxon>Actinomycetota</taxon>
        <taxon>Actinomycetes</taxon>
        <taxon>Propionibacteriales</taxon>
        <taxon>Nocardioidaceae</taxon>
        <taxon>Nocardioides</taxon>
    </lineage>
</organism>
<dbReference type="Proteomes" id="UP000294853">
    <property type="component" value="Chromosome"/>
</dbReference>
<dbReference type="NCBIfam" id="TIGR00964">
    <property type="entry name" value="secE_bact"/>
    <property type="match status" value="1"/>
</dbReference>
<dbReference type="EMBL" id="CP038436">
    <property type="protein sequence ID" value="QBX54859.1"/>
    <property type="molecule type" value="Genomic_DNA"/>
</dbReference>
<dbReference type="PANTHER" id="PTHR33910">
    <property type="entry name" value="PROTEIN TRANSLOCASE SUBUNIT SECE"/>
    <property type="match status" value="1"/>
</dbReference>
<comment type="subunit">
    <text evidence="9">Component of the Sec protein translocase complex. Heterotrimer consisting of SecY, SecE and SecG subunits. The heterotrimers can form oligomers, although 1 heterotrimer is thought to be able to translocate proteins. Interacts with the ribosome. Interacts with SecDF, and other proteins may be involved. Interacts with SecA.</text>
</comment>
<reference evidence="11 12" key="1">
    <citation type="submission" date="2019-03" db="EMBL/GenBank/DDBJ databases">
        <title>Three New Species of Nocardioides, Nocardioides euryhalodurans sp. nov., Nocardioides seonyuensis sp. nov. and Nocardioides eburneoflavus sp. nov. Iolated from Soil.</title>
        <authorList>
            <person name="Roh S.G."/>
            <person name="Lee C."/>
            <person name="Kim M.-K."/>
            <person name="Kim S.B."/>
        </authorList>
    </citation>
    <scope>NUCLEOTIDE SEQUENCE [LARGE SCALE GENOMIC DNA]</scope>
    <source>
        <strain evidence="11 12">MMS17-SY207-3</strain>
    </source>
</reference>
<dbReference type="KEGG" id="nsn:EXE58_04845"/>
<dbReference type="PANTHER" id="PTHR33910:SF1">
    <property type="entry name" value="PROTEIN TRANSLOCASE SUBUNIT SECE"/>
    <property type="match status" value="1"/>
</dbReference>
<comment type="subcellular location">
    <subcellularLocation>
        <location evidence="9">Cell membrane</location>
        <topology evidence="9">Single-pass membrane protein</topology>
    </subcellularLocation>
    <subcellularLocation>
        <location evidence="1">Membrane</location>
    </subcellularLocation>
</comment>
<dbReference type="InterPro" id="IPR001901">
    <property type="entry name" value="Translocase_SecE/Sec61-g"/>
</dbReference>
<protein>
    <recommendedName>
        <fullName evidence="9">Protein translocase subunit SecE</fullName>
    </recommendedName>
</protein>
<proteinExistence type="inferred from homology"/>
<keyword evidence="6 9" id="KW-1133">Transmembrane helix</keyword>
<keyword evidence="3 9" id="KW-1003">Cell membrane</keyword>
<keyword evidence="8 9" id="KW-0472">Membrane</keyword>
<evidence type="ECO:0000256" key="10">
    <source>
        <dbReference type="SAM" id="MobiDB-lite"/>
    </source>
</evidence>
<feature type="compositionally biased region" description="Basic and acidic residues" evidence="10">
    <location>
        <begin position="9"/>
        <end position="20"/>
    </location>
</feature>
<dbReference type="AlphaFoldDB" id="A0A4P7ICM9"/>
<dbReference type="PROSITE" id="PS01067">
    <property type="entry name" value="SECE_SEC61G"/>
    <property type="match status" value="1"/>
</dbReference>
<dbReference type="RefSeq" id="WP_135266828.1">
    <property type="nucleotide sequence ID" value="NZ_CP038436.1"/>
</dbReference>
<evidence type="ECO:0000256" key="5">
    <source>
        <dbReference type="ARBA" id="ARBA00022927"/>
    </source>
</evidence>
<evidence type="ECO:0000256" key="9">
    <source>
        <dbReference type="HAMAP-Rule" id="MF_00422"/>
    </source>
</evidence>
<dbReference type="OrthoDB" id="9805743at2"/>
<comment type="similarity">
    <text evidence="9">Belongs to the SecE/SEC61-gamma family.</text>
</comment>
<keyword evidence="5 9" id="KW-0653">Protein transport</keyword>
<dbReference type="GO" id="GO:0009306">
    <property type="term" value="P:protein secretion"/>
    <property type="evidence" value="ECO:0007669"/>
    <property type="project" value="UniProtKB-UniRule"/>
</dbReference>
<accession>A0A4P7ICM9</accession>
<dbReference type="GO" id="GO:0008320">
    <property type="term" value="F:protein transmembrane transporter activity"/>
    <property type="evidence" value="ECO:0007669"/>
    <property type="project" value="UniProtKB-UniRule"/>
</dbReference>
<evidence type="ECO:0000256" key="4">
    <source>
        <dbReference type="ARBA" id="ARBA00022692"/>
    </source>
</evidence>
<name>A0A4P7ICM9_9ACTN</name>
<dbReference type="GO" id="GO:0065002">
    <property type="term" value="P:intracellular protein transmembrane transport"/>
    <property type="evidence" value="ECO:0007669"/>
    <property type="project" value="UniProtKB-UniRule"/>
</dbReference>
<dbReference type="GO" id="GO:0043952">
    <property type="term" value="P:protein transport by the Sec complex"/>
    <property type="evidence" value="ECO:0007669"/>
    <property type="project" value="UniProtKB-UniRule"/>
</dbReference>
<gene>
    <name evidence="9 11" type="primary">secE</name>
    <name evidence="11" type="ORF">EXE58_04845</name>
</gene>
<comment type="function">
    <text evidence="9">Essential subunit of the Sec protein translocation channel SecYEG. Clamps together the 2 halves of SecY. May contact the channel plug during translocation.</text>
</comment>
<evidence type="ECO:0000256" key="8">
    <source>
        <dbReference type="ARBA" id="ARBA00023136"/>
    </source>
</evidence>
<evidence type="ECO:0000256" key="7">
    <source>
        <dbReference type="ARBA" id="ARBA00023010"/>
    </source>
</evidence>
<dbReference type="InterPro" id="IPR038379">
    <property type="entry name" value="SecE_sf"/>
</dbReference>
<dbReference type="InterPro" id="IPR005807">
    <property type="entry name" value="SecE_bac"/>
</dbReference>
<dbReference type="GO" id="GO:0006605">
    <property type="term" value="P:protein targeting"/>
    <property type="evidence" value="ECO:0007669"/>
    <property type="project" value="UniProtKB-UniRule"/>
</dbReference>
<evidence type="ECO:0000313" key="11">
    <source>
        <dbReference type="EMBL" id="QBX54859.1"/>
    </source>
</evidence>
<dbReference type="Gene3D" id="1.20.5.1030">
    <property type="entry name" value="Preprotein translocase secy subunit"/>
    <property type="match status" value="1"/>
</dbReference>
<evidence type="ECO:0000256" key="6">
    <source>
        <dbReference type="ARBA" id="ARBA00022989"/>
    </source>
</evidence>
<keyword evidence="4 9" id="KW-0812">Transmembrane</keyword>
<feature type="transmembrane region" description="Helical" evidence="9">
    <location>
        <begin position="46"/>
        <end position="67"/>
    </location>
</feature>
<dbReference type="Pfam" id="PF00584">
    <property type="entry name" value="SecE"/>
    <property type="match status" value="1"/>
</dbReference>
<dbReference type="HAMAP" id="MF_00422">
    <property type="entry name" value="SecE"/>
    <property type="match status" value="1"/>
</dbReference>
<dbReference type="GO" id="GO:0005886">
    <property type="term" value="C:plasma membrane"/>
    <property type="evidence" value="ECO:0007669"/>
    <property type="project" value="UniProtKB-SubCell"/>
</dbReference>
<keyword evidence="12" id="KW-1185">Reference proteome</keyword>
<sequence>MSDGSAVRDPQRDSRDEGRKRASPATFLRQVIAELRKVVWPTQQQLVTYFFVVLVFVIVVMSFVAALDLAFFRLVYWTFTGGSQQ</sequence>
<evidence type="ECO:0000256" key="3">
    <source>
        <dbReference type="ARBA" id="ARBA00022475"/>
    </source>
</evidence>
<feature type="region of interest" description="Disordered" evidence="10">
    <location>
        <begin position="1"/>
        <end position="22"/>
    </location>
</feature>
<keyword evidence="2 9" id="KW-0813">Transport</keyword>
<keyword evidence="7 9" id="KW-0811">Translocation</keyword>